<evidence type="ECO:0000313" key="2">
    <source>
        <dbReference type="EMBL" id="MCH83194.1"/>
    </source>
</evidence>
<feature type="region of interest" description="Disordered" evidence="1">
    <location>
        <begin position="1"/>
        <end position="21"/>
    </location>
</feature>
<feature type="compositionally biased region" description="Polar residues" evidence="1">
    <location>
        <begin position="150"/>
        <end position="166"/>
    </location>
</feature>
<feature type="region of interest" description="Disordered" evidence="1">
    <location>
        <begin position="79"/>
        <end position="208"/>
    </location>
</feature>
<comment type="caution">
    <text evidence="2">The sequence shown here is derived from an EMBL/GenBank/DDBJ whole genome shotgun (WGS) entry which is preliminary data.</text>
</comment>
<reference evidence="2 3" key="1">
    <citation type="journal article" date="2018" name="Front. Plant Sci.">
        <title>Red Clover (Trifolium pratense) and Zigzag Clover (T. medium) - A Picture of Genomic Similarities and Differences.</title>
        <authorList>
            <person name="Dluhosova J."/>
            <person name="Istvanek J."/>
            <person name="Nedelnik J."/>
            <person name="Repkova J."/>
        </authorList>
    </citation>
    <scope>NUCLEOTIDE SEQUENCE [LARGE SCALE GENOMIC DNA]</scope>
    <source>
        <strain evidence="3">cv. 10/8</strain>
        <tissue evidence="2">Leaf</tissue>
    </source>
</reference>
<name>A0A392MAF2_9FABA</name>
<dbReference type="AlphaFoldDB" id="A0A392MAF2"/>
<feature type="compositionally biased region" description="Polar residues" evidence="1">
    <location>
        <begin position="188"/>
        <end position="208"/>
    </location>
</feature>
<feature type="compositionally biased region" description="Polar residues" evidence="1">
    <location>
        <begin position="94"/>
        <end position="120"/>
    </location>
</feature>
<gene>
    <name evidence="2" type="ORF">A2U01_0004011</name>
</gene>
<evidence type="ECO:0000313" key="3">
    <source>
        <dbReference type="Proteomes" id="UP000265520"/>
    </source>
</evidence>
<organism evidence="2 3">
    <name type="scientific">Trifolium medium</name>
    <dbReference type="NCBI Taxonomy" id="97028"/>
    <lineage>
        <taxon>Eukaryota</taxon>
        <taxon>Viridiplantae</taxon>
        <taxon>Streptophyta</taxon>
        <taxon>Embryophyta</taxon>
        <taxon>Tracheophyta</taxon>
        <taxon>Spermatophyta</taxon>
        <taxon>Magnoliopsida</taxon>
        <taxon>eudicotyledons</taxon>
        <taxon>Gunneridae</taxon>
        <taxon>Pentapetalae</taxon>
        <taxon>rosids</taxon>
        <taxon>fabids</taxon>
        <taxon>Fabales</taxon>
        <taxon>Fabaceae</taxon>
        <taxon>Papilionoideae</taxon>
        <taxon>50 kb inversion clade</taxon>
        <taxon>NPAAA clade</taxon>
        <taxon>Hologalegina</taxon>
        <taxon>IRL clade</taxon>
        <taxon>Trifolieae</taxon>
        <taxon>Trifolium</taxon>
    </lineage>
</organism>
<keyword evidence="3" id="KW-1185">Reference proteome</keyword>
<proteinExistence type="predicted"/>
<dbReference type="Proteomes" id="UP000265520">
    <property type="component" value="Unassembled WGS sequence"/>
</dbReference>
<protein>
    <submittedName>
        <fullName evidence="2">TPX2 (Targeting protein for Xklp2) family protein</fullName>
    </submittedName>
</protein>
<evidence type="ECO:0000256" key="1">
    <source>
        <dbReference type="SAM" id="MobiDB-lite"/>
    </source>
</evidence>
<accession>A0A392MAF2</accession>
<dbReference type="EMBL" id="LXQA010004794">
    <property type="protein sequence ID" value="MCH83194.1"/>
    <property type="molecule type" value="Genomic_DNA"/>
</dbReference>
<sequence length="208" mass="22548">MAKPRNGMNIVPKSPSKTTARSLHMSINLSSGADETSKTTSVIEHNRYTKIHCDLPKVHPATSPKSTKASHGLLNQAPAILPSQGKRTERPLNKSVSGDLLQSKTENVHKNLQQSSGSKSKLNDDGPSGSQSPKNQIRKISVTLPRSPRQVRQASSSSSTTKNVGNSWKPPISANNSKRITDKDNRTRQSGTSLSNTTWENASPNIQH</sequence>